<organism evidence="3 4">
    <name type="scientific">Coilia grayii</name>
    <name type="common">Gray's grenadier anchovy</name>
    <dbReference type="NCBI Taxonomy" id="363190"/>
    <lineage>
        <taxon>Eukaryota</taxon>
        <taxon>Metazoa</taxon>
        <taxon>Chordata</taxon>
        <taxon>Craniata</taxon>
        <taxon>Vertebrata</taxon>
        <taxon>Euteleostomi</taxon>
        <taxon>Actinopterygii</taxon>
        <taxon>Neopterygii</taxon>
        <taxon>Teleostei</taxon>
        <taxon>Clupei</taxon>
        <taxon>Clupeiformes</taxon>
        <taxon>Clupeoidei</taxon>
        <taxon>Engraulidae</taxon>
        <taxon>Coilinae</taxon>
        <taxon>Coilia</taxon>
    </lineage>
</organism>
<sequence length="768" mass="85870">MLSLSIFFENEVIAGKKKKTSVPSSMPKSAAGPVKKSTPSTSLPATVQPKLFSSSLPKVPTSFPGPAQMPEATPSISYPAAVQSKLSSSSLPKVPTSSPSPAKRSKVQVKAPARSPQFDLTTFLFKQKQIGKKAAKGKEKSERTKKEEKGDLTKPEKVNQFLTNPMSKVYTLFLQRAIPIFDIGNKMLQKEEPCIHILLPTLELQLQKILLLICKPEAVIIIMNEICTGIKPAITREMQLPDEELSIGYDTSTFIQSQGNLELRPFYRDVRKFFLTAAYYMISKFPFGDVLLNHAVVADIEKRRSVKFLSLKFFISHFPSILPEKVTVDQVEDEFRMHQTTSFEDTILKKHIDEACRDICQLKRGCQPVFSNLSAMLTARGFLVLLAKTRPSIERAWALIFGALCRSAALRCTAAVQYVDVGLIENIPGCHVYPMVVCEDVAQLCVPLRLLRGKLMGKDWYPDAVALMKEAMVGRRVSVEIKDLPTEPRECTAVEIFLDGMPMSRIMAQYHPTCINMTAMDFEQQDCSQLVDLDDWDWDRDTKGLLDTPPLLGTFADPPFPKIGKRFPVKIKHLCTPNKVYLSMNLEKEDDVSLEELMECVNTDVESLSPLTDVRIGGPCLAEYSDGKFYRAELTGFVAVSPEIKMLIRHVDFGSDDTVPIHKLRRLPEFLLDFPRQAVCVRLGGFQPPCLCTETKRLPYAPEWSVKALLEMMNLLQKKGVYRALISATGEETTAYLYSPDGTLVHHSLVGRGLADYEGASISFNTCT</sequence>
<accession>A0ABD1KZ72</accession>
<feature type="compositionally biased region" description="Basic and acidic residues" evidence="1">
    <location>
        <begin position="136"/>
        <end position="153"/>
    </location>
</feature>
<dbReference type="InterPro" id="IPR002999">
    <property type="entry name" value="Tudor"/>
</dbReference>
<dbReference type="SMART" id="SM00333">
    <property type="entry name" value="TUDOR"/>
    <property type="match status" value="1"/>
</dbReference>
<dbReference type="SUPFAM" id="SSF63748">
    <property type="entry name" value="Tudor/PWWP/MBT"/>
    <property type="match status" value="1"/>
</dbReference>
<evidence type="ECO:0000256" key="1">
    <source>
        <dbReference type="SAM" id="MobiDB-lite"/>
    </source>
</evidence>
<evidence type="ECO:0000259" key="2">
    <source>
        <dbReference type="PROSITE" id="PS50304"/>
    </source>
</evidence>
<comment type="caution">
    <text evidence="3">The sequence shown here is derived from an EMBL/GenBank/DDBJ whole genome shotgun (WGS) entry which is preliminary data.</text>
</comment>
<name>A0ABD1KZ72_9TELE</name>
<dbReference type="Gene3D" id="2.40.50.90">
    <property type="match status" value="1"/>
</dbReference>
<feature type="compositionally biased region" description="Low complexity" evidence="1">
    <location>
        <begin position="88"/>
        <end position="101"/>
    </location>
</feature>
<feature type="domain" description="Tudor" evidence="2">
    <location>
        <begin position="613"/>
        <end position="674"/>
    </location>
</feature>
<dbReference type="EMBL" id="JBHFQA010000001">
    <property type="protein sequence ID" value="KAL2104301.1"/>
    <property type="molecule type" value="Genomic_DNA"/>
</dbReference>
<proteinExistence type="predicted"/>
<gene>
    <name evidence="3" type="ORF">ACEWY4_001169</name>
</gene>
<dbReference type="AlphaFoldDB" id="A0ABD1KZ72"/>
<dbReference type="Gene3D" id="2.30.30.140">
    <property type="match status" value="1"/>
</dbReference>
<dbReference type="InterPro" id="IPR035437">
    <property type="entry name" value="SNase_OB-fold_sf"/>
</dbReference>
<feature type="region of interest" description="Disordered" evidence="1">
    <location>
        <begin position="131"/>
        <end position="153"/>
    </location>
</feature>
<protein>
    <recommendedName>
        <fullName evidence="2">Tudor domain-containing protein</fullName>
    </recommendedName>
</protein>
<dbReference type="Proteomes" id="UP001591681">
    <property type="component" value="Unassembled WGS sequence"/>
</dbReference>
<feature type="compositionally biased region" description="Polar residues" evidence="1">
    <location>
        <begin position="37"/>
        <end position="56"/>
    </location>
</feature>
<feature type="region of interest" description="Disordered" evidence="1">
    <location>
        <begin position="16"/>
        <end position="75"/>
    </location>
</feature>
<evidence type="ECO:0000313" key="4">
    <source>
        <dbReference type="Proteomes" id="UP001591681"/>
    </source>
</evidence>
<keyword evidence="4" id="KW-1185">Reference proteome</keyword>
<dbReference type="PANTHER" id="PTHR16442">
    <property type="entry name" value="RING FINGER PROTEIN 17"/>
    <property type="match status" value="1"/>
</dbReference>
<dbReference type="PANTHER" id="PTHR16442:SF1">
    <property type="entry name" value="RING FINGER PROTEIN 17"/>
    <property type="match status" value="1"/>
</dbReference>
<feature type="region of interest" description="Disordered" evidence="1">
    <location>
        <begin position="88"/>
        <end position="114"/>
    </location>
</feature>
<evidence type="ECO:0000313" key="3">
    <source>
        <dbReference type="EMBL" id="KAL2104301.1"/>
    </source>
</evidence>
<reference evidence="3 4" key="1">
    <citation type="submission" date="2024-09" db="EMBL/GenBank/DDBJ databases">
        <title>A chromosome-level genome assembly of Gray's grenadier anchovy, Coilia grayii.</title>
        <authorList>
            <person name="Fu Z."/>
        </authorList>
    </citation>
    <scope>NUCLEOTIDE SEQUENCE [LARGE SCALE GENOMIC DNA]</scope>
    <source>
        <strain evidence="3">G4</strain>
        <tissue evidence="3">Muscle</tissue>
    </source>
</reference>
<dbReference type="Pfam" id="PF00567">
    <property type="entry name" value="TUDOR"/>
    <property type="match status" value="1"/>
</dbReference>
<dbReference type="PROSITE" id="PS50304">
    <property type="entry name" value="TUDOR"/>
    <property type="match status" value="1"/>
</dbReference>